<evidence type="ECO:0000313" key="3">
    <source>
        <dbReference type="Proteomes" id="UP000831759"/>
    </source>
</evidence>
<dbReference type="EMBL" id="CP094619">
    <property type="protein sequence ID" value="UQN37163.1"/>
    <property type="molecule type" value="Genomic_DNA"/>
</dbReference>
<name>A0ABY4NL78_9BURK</name>
<sequence>MSDETLTLYSSWASIISLFISVISLLYVRSIKANIVKFRRKQRLHALIDDVRRIPDDATPLSSASKTKISSLKRNIPVNFFSRFSGRGRHALDIHRHADAEQIADLKEAINDWTSYSEDV</sequence>
<dbReference type="RefSeq" id="WP_249461679.1">
    <property type="nucleotide sequence ID" value="NZ_CP094619.1"/>
</dbReference>
<keyword evidence="3" id="KW-1185">Reference proteome</keyword>
<evidence type="ECO:0000256" key="1">
    <source>
        <dbReference type="SAM" id="Phobius"/>
    </source>
</evidence>
<dbReference type="Proteomes" id="UP000831759">
    <property type="component" value="Chromosome"/>
</dbReference>
<feature type="transmembrane region" description="Helical" evidence="1">
    <location>
        <begin position="12"/>
        <end position="31"/>
    </location>
</feature>
<accession>A0ABY4NL78</accession>
<keyword evidence="1" id="KW-1133">Transmembrane helix</keyword>
<proteinExistence type="predicted"/>
<keyword evidence="1" id="KW-0812">Transmembrane</keyword>
<reference evidence="2 3" key="1">
    <citation type="journal article" date="2022" name="Int. J. Syst. Evol. Microbiol.">
        <title>Characterization of Alcaligenes aquatilis as a novel member of heterotrophic nitrifier-aerobic denitrifier and its performance in treating piggery wastewater.</title>
        <authorList>
            <person name="Cao X."/>
            <person name="Zhao B."/>
            <person name="Wu Y."/>
            <person name="Huang J."/>
            <person name="Wang H."/>
            <person name="Sun X."/>
            <person name="Li S."/>
        </authorList>
    </citation>
    <scope>NUCLEOTIDE SEQUENCE [LARGE SCALE GENOMIC DNA]</scope>
    <source>
        <strain evidence="2 3">AS1</strain>
    </source>
</reference>
<evidence type="ECO:0000313" key="2">
    <source>
        <dbReference type="EMBL" id="UQN37163.1"/>
    </source>
</evidence>
<organism evidence="2 3">
    <name type="scientific">Alcaligenes aquatilis</name>
    <dbReference type="NCBI Taxonomy" id="323284"/>
    <lineage>
        <taxon>Bacteria</taxon>
        <taxon>Pseudomonadati</taxon>
        <taxon>Pseudomonadota</taxon>
        <taxon>Betaproteobacteria</taxon>
        <taxon>Burkholderiales</taxon>
        <taxon>Alcaligenaceae</taxon>
        <taxon>Alcaligenes</taxon>
    </lineage>
</organism>
<protein>
    <submittedName>
        <fullName evidence="2">Uncharacterized protein</fullName>
    </submittedName>
</protein>
<dbReference type="GeneID" id="96868380"/>
<gene>
    <name evidence="2" type="ORF">MTR80_05530</name>
</gene>
<keyword evidence="1" id="KW-0472">Membrane</keyword>